<dbReference type="PRINTS" id="PR00723">
    <property type="entry name" value="SUBTILISIN"/>
</dbReference>
<evidence type="ECO:0000256" key="3">
    <source>
        <dbReference type="ARBA" id="ARBA00022801"/>
    </source>
</evidence>
<evidence type="ECO:0000313" key="9">
    <source>
        <dbReference type="Proteomes" id="UP001239019"/>
    </source>
</evidence>
<dbReference type="InterPro" id="IPR022398">
    <property type="entry name" value="Peptidase_S8_His-AS"/>
</dbReference>
<evidence type="ECO:0000256" key="6">
    <source>
        <dbReference type="SAM" id="MobiDB-lite"/>
    </source>
</evidence>
<feature type="active site" description="Charge relay system" evidence="5">
    <location>
        <position position="130"/>
    </location>
</feature>
<dbReference type="CDD" id="cd04077">
    <property type="entry name" value="Peptidases_S8_PCSK9_ProteinaseK_like"/>
    <property type="match status" value="1"/>
</dbReference>
<dbReference type="PANTHER" id="PTHR43806:SF11">
    <property type="entry name" value="CEREVISIN-RELATED"/>
    <property type="match status" value="1"/>
</dbReference>
<accession>A0ABU0W6U8</accession>
<reference evidence="8 9" key="1">
    <citation type="submission" date="2023-08" db="EMBL/GenBank/DDBJ databases">
        <title>Whole-genome sequencing of halo(alkali)philic microorganisms from hypersaline lakes.</title>
        <authorList>
            <person name="Sorokin D.Y."/>
            <person name="Abbas B."/>
            <person name="Merkel A.Y."/>
        </authorList>
    </citation>
    <scope>NUCLEOTIDE SEQUENCE [LARGE SCALE GENOMIC DNA]</scope>
    <source>
        <strain evidence="8 9">AB-CW4</strain>
    </source>
</reference>
<feature type="active site" description="Charge relay system" evidence="5">
    <location>
        <position position="357"/>
    </location>
</feature>
<name>A0ABU0W6U8_9GAMM</name>
<keyword evidence="4 5" id="KW-0720">Serine protease</keyword>
<dbReference type="SUPFAM" id="SSF54897">
    <property type="entry name" value="Protease propeptides/inhibitors"/>
    <property type="match status" value="1"/>
</dbReference>
<feature type="active site" description="Charge relay system" evidence="5">
    <location>
        <position position="193"/>
    </location>
</feature>
<feature type="domain" description="Peptidase S8/S53" evidence="7">
    <location>
        <begin position="121"/>
        <end position="395"/>
    </location>
</feature>
<feature type="compositionally biased region" description="Gly residues" evidence="6">
    <location>
        <begin position="419"/>
        <end position="429"/>
    </location>
</feature>
<dbReference type="RefSeq" id="WP_306727677.1">
    <property type="nucleotide sequence ID" value="NZ_JAVDDT010000002.1"/>
</dbReference>
<dbReference type="InterPro" id="IPR034193">
    <property type="entry name" value="PCSK9_ProteinaseK-like"/>
</dbReference>
<dbReference type="InterPro" id="IPR023827">
    <property type="entry name" value="Peptidase_S8_Asp-AS"/>
</dbReference>
<evidence type="ECO:0000256" key="2">
    <source>
        <dbReference type="ARBA" id="ARBA00022670"/>
    </source>
</evidence>
<dbReference type="PROSITE" id="PS00136">
    <property type="entry name" value="SUBTILASE_ASP"/>
    <property type="match status" value="1"/>
</dbReference>
<evidence type="ECO:0000256" key="4">
    <source>
        <dbReference type="ARBA" id="ARBA00022825"/>
    </source>
</evidence>
<dbReference type="PROSITE" id="PS00137">
    <property type="entry name" value="SUBTILASE_HIS"/>
    <property type="match status" value="1"/>
</dbReference>
<evidence type="ECO:0000313" key="8">
    <source>
        <dbReference type="EMBL" id="MDQ2069190.1"/>
    </source>
</evidence>
<dbReference type="InterPro" id="IPR000209">
    <property type="entry name" value="Peptidase_S8/S53_dom"/>
</dbReference>
<dbReference type="EMBL" id="JAVDDT010000002">
    <property type="protein sequence ID" value="MDQ2069190.1"/>
    <property type="molecule type" value="Genomic_DNA"/>
</dbReference>
<sequence>MEPPWVGTDGSRFENNRWIVGFNRQDELPSQAVGELAHQLGRQLGFQPLLVFEHVHRGFLVELPEHPARSLERNPNIRSVRRDRVVHTLSGTTQQEADWSLDRIDQRDLPLSGSYSYDYDGAGTRIYVVDSGVRLTHERFGGRAQRVYDRFDSDSDYRETCDTDYVCCVDDCGSVCPIPSPGQGDGAATPNFHGTGVAGKAASGVLGAAQGASIADVRVLNCRGAGMVSDVIDGLAAIASLESAAGGKLAVVNLSIGFPHTEADVTDLEEAIRDLPSNLLLVAAAGNKNTDAATLVPARMAEVITVGASTEKDRRYWVSSEVGSNYGDAVDLFAPGHNVEMPSSENDTATRVDWGSSYSAPLVAGVAAIHAQAEGGFISPGALRQVLISEATTGRLTHLSGSPNRLLYQSHNTGDSGDDGSGSGGGGSGCPYQDEDGNWIMCP</sequence>
<keyword evidence="2 5" id="KW-0645">Protease</keyword>
<dbReference type="Proteomes" id="UP001239019">
    <property type="component" value="Unassembled WGS sequence"/>
</dbReference>
<dbReference type="PANTHER" id="PTHR43806">
    <property type="entry name" value="PEPTIDASE S8"/>
    <property type="match status" value="1"/>
</dbReference>
<dbReference type="Gene3D" id="3.40.50.200">
    <property type="entry name" value="Peptidase S8/S53 domain"/>
    <property type="match status" value="1"/>
</dbReference>
<dbReference type="InterPro" id="IPR036852">
    <property type="entry name" value="Peptidase_S8/S53_dom_sf"/>
</dbReference>
<dbReference type="PROSITE" id="PS51892">
    <property type="entry name" value="SUBTILASE"/>
    <property type="match status" value="1"/>
</dbReference>
<protein>
    <submittedName>
        <fullName evidence="8">S8 family peptidase</fullName>
    </submittedName>
</protein>
<comment type="caution">
    <text evidence="8">The sequence shown here is derived from an EMBL/GenBank/DDBJ whole genome shotgun (WGS) entry which is preliminary data.</text>
</comment>
<gene>
    <name evidence="8" type="ORF">RBH19_04835</name>
</gene>
<comment type="similarity">
    <text evidence="1 5">Belongs to the peptidase S8 family.</text>
</comment>
<feature type="region of interest" description="Disordered" evidence="6">
    <location>
        <begin position="399"/>
        <end position="437"/>
    </location>
</feature>
<keyword evidence="3 5" id="KW-0378">Hydrolase</keyword>
<evidence type="ECO:0000256" key="1">
    <source>
        <dbReference type="ARBA" id="ARBA00011073"/>
    </source>
</evidence>
<feature type="compositionally biased region" description="Polar residues" evidence="6">
    <location>
        <begin position="399"/>
        <end position="413"/>
    </location>
</feature>
<dbReference type="SUPFAM" id="SSF52743">
    <property type="entry name" value="Subtilisin-like"/>
    <property type="match status" value="1"/>
</dbReference>
<dbReference type="InterPro" id="IPR037045">
    <property type="entry name" value="S8pro/Inhibitor_I9_sf"/>
</dbReference>
<dbReference type="InterPro" id="IPR050131">
    <property type="entry name" value="Peptidase_S8_subtilisin-like"/>
</dbReference>
<dbReference type="Pfam" id="PF00082">
    <property type="entry name" value="Peptidase_S8"/>
    <property type="match status" value="1"/>
</dbReference>
<evidence type="ECO:0000256" key="5">
    <source>
        <dbReference type="PROSITE-ProRule" id="PRU01240"/>
    </source>
</evidence>
<organism evidence="8 9">
    <name type="scientific">Natronospira bacteriovora</name>
    <dbReference type="NCBI Taxonomy" id="3069753"/>
    <lineage>
        <taxon>Bacteria</taxon>
        <taxon>Pseudomonadati</taxon>
        <taxon>Pseudomonadota</taxon>
        <taxon>Gammaproteobacteria</taxon>
        <taxon>Natronospirales</taxon>
        <taxon>Natronospiraceae</taxon>
        <taxon>Natronospira</taxon>
    </lineage>
</organism>
<keyword evidence="9" id="KW-1185">Reference proteome</keyword>
<proteinExistence type="inferred from homology"/>
<dbReference type="InterPro" id="IPR015500">
    <property type="entry name" value="Peptidase_S8_subtilisin-rel"/>
</dbReference>
<dbReference type="Gene3D" id="3.30.70.80">
    <property type="entry name" value="Peptidase S8 propeptide/proteinase inhibitor I9"/>
    <property type="match status" value="1"/>
</dbReference>
<evidence type="ECO:0000259" key="7">
    <source>
        <dbReference type="Pfam" id="PF00082"/>
    </source>
</evidence>